<comment type="caution">
    <text evidence="5">The sequence shown here is derived from an EMBL/GenBank/DDBJ whole genome shotgun (WGS) entry which is preliminary data.</text>
</comment>
<feature type="domain" description="Methyltransferase small" evidence="4">
    <location>
        <begin position="82"/>
        <end position="251"/>
    </location>
</feature>
<dbReference type="EMBL" id="SMNA01000008">
    <property type="protein sequence ID" value="TDE90796.1"/>
    <property type="molecule type" value="Genomic_DNA"/>
</dbReference>
<dbReference type="SUPFAM" id="SSF53335">
    <property type="entry name" value="S-adenosyl-L-methionine-dependent methyltransferases"/>
    <property type="match status" value="1"/>
</dbReference>
<dbReference type="CDD" id="cd02440">
    <property type="entry name" value="AdoMet_MTases"/>
    <property type="match status" value="1"/>
</dbReference>
<evidence type="ECO:0000313" key="5">
    <source>
        <dbReference type="EMBL" id="TDE90796.1"/>
    </source>
</evidence>
<dbReference type="Pfam" id="PF05175">
    <property type="entry name" value="MTS"/>
    <property type="match status" value="1"/>
</dbReference>
<dbReference type="InterPro" id="IPR046977">
    <property type="entry name" value="RsmC/RlmG"/>
</dbReference>
<keyword evidence="1 5" id="KW-0489">Methyltransferase</keyword>
<evidence type="ECO:0000259" key="4">
    <source>
        <dbReference type="Pfam" id="PF05175"/>
    </source>
</evidence>
<name>A0ABY2E3I5_9MICO</name>
<feature type="region of interest" description="Disordered" evidence="3">
    <location>
        <begin position="1"/>
        <end position="49"/>
    </location>
</feature>
<dbReference type="PANTHER" id="PTHR47816:SF4">
    <property type="entry name" value="RIBOSOMAL RNA SMALL SUBUNIT METHYLTRANSFERASE C"/>
    <property type="match status" value="1"/>
</dbReference>
<evidence type="ECO:0000313" key="6">
    <source>
        <dbReference type="Proteomes" id="UP000504882"/>
    </source>
</evidence>
<feature type="compositionally biased region" description="Low complexity" evidence="3">
    <location>
        <begin position="21"/>
        <end position="30"/>
    </location>
</feature>
<dbReference type="GO" id="GO:0008168">
    <property type="term" value="F:methyltransferase activity"/>
    <property type="evidence" value="ECO:0007669"/>
    <property type="project" value="UniProtKB-KW"/>
</dbReference>
<sequence length="254" mass="26755">MTPQPQAGTTGPNRSGGGGPSARRAAVAGSTTHAALDGPVGRAAPDGPGGHYARAVSHYFSVTPSGPERRREIEVPIRGHRVRLETAAGVFSGDRLDPGTTVLLDAVEDPPATGTLLDLGCGWGPIAIAMALASPEARVLAVDVNERALALTADNATRLGLTNVETHLPEDLLAAEPDLRLDALWSNPPIRIGKAALHEILRTWLPRLTPGARAQLVVQRNLGSDSLQRWIAAELGRDVTRLTSVNGFRVLTVR</sequence>
<dbReference type="InterPro" id="IPR029063">
    <property type="entry name" value="SAM-dependent_MTases_sf"/>
</dbReference>
<evidence type="ECO:0000256" key="3">
    <source>
        <dbReference type="SAM" id="MobiDB-lite"/>
    </source>
</evidence>
<proteinExistence type="predicted"/>
<evidence type="ECO:0000256" key="1">
    <source>
        <dbReference type="ARBA" id="ARBA00022603"/>
    </source>
</evidence>
<evidence type="ECO:0000256" key="2">
    <source>
        <dbReference type="ARBA" id="ARBA00022679"/>
    </source>
</evidence>
<dbReference type="GO" id="GO:0032259">
    <property type="term" value="P:methylation"/>
    <property type="evidence" value="ECO:0007669"/>
    <property type="project" value="UniProtKB-KW"/>
</dbReference>
<reference evidence="5 6" key="1">
    <citation type="submission" date="2019-03" db="EMBL/GenBank/DDBJ databases">
        <title>Genomic features of bacteria from cold environments.</title>
        <authorList>
            <person name="Shen L."/>
        </authorList>
    </citation>
    <scope>NUCLEOTIDE SEQUENCE [LARGE SCALE GENOMIC DNA]</scope>
    <source>
        <strain evidence="6">T3246-1</strain>
    </source>
</reference>
<organism evidence="5 6">
    <name type="scientific">Occultella glacieicola</name>
    <dbReference type="NCBI Taxonomy" id="2518684"/>
    <lineage>
        <taxon>Bacteria</taxon>
        <taxon>Bacillati</taxon>
        <taxon>Actinomycetota</taxon>
        <taxon>Actinomycetes</taxon>
        <taxon>Micrococcales</taxon>
        <taxon>Ruaniaceae</taxon>
        <taxon>Occultella</taxon>
    </lineage>
</organism>
<gene>
    <name evidence="5" type="ORF">EXU48_16915</name>
</gene>
<keyword evidence="6" id="KW-1185">Reference proteome</keyword>
<dbReference type="InterPro" id="IPR007848">
    <property type="entry name" value="Small_mtfrase_dom"/>
</dbReference>
<keyword evidence="2" id="KW-0808">Transferase</keyword>
<dbReference type="PANTHER" id="PTHR47816">
    <property type="entry name" value="RIBOSOMAL RNA SMALL SUBUNIT METHYLTRANSFERASE C"/>
    <property type="match status" value="1"/>
</dbReference>
<dbReference type="Gene3D" id="3.40.50.150">
    <property type="entry name" value="Vaccinia Virus protein VP39"/>
    <property type="match status" value="1"/>
</dbReference>
<accession>A0ABY2E3I5</accession>
<protein>
    <submittedName>
        <fullName evidence="5">Methyltransferase domain-containing protein</fullName>
    </submittedName>
</protein>
<dbReference type="Proteomes" id="UP000504882">
    <property type="component" value="Unassembled WGS sequence"/>
</dbReference>